<keyword evidence="1" id="KW-0472">Membrane</keyword>
<name>A0A862QEN5_9CAUD</name>
<reference evidence="2" key="1">
    <citation type="submission" date="2020-07" db="EMBL/GenBank/DDBJ databases">
        <title>Complete genome sequence analysis of a novel Escherichia phage vB_EcoS swi2.</title>
        <authorList>
            <person name="Sui B."/>
        </authorList>
    </citation>
    <scope>NUCLEOTIDE SEQUENCE</scope>
</reference>
<keyword evidence="1" id="KW-1133">Transmembrane helix</keyword>
<proteinExistence type="predicted"/>
<feature type="transmembrane region" description="Helical" evidence="1">
    <location>
        <begin position="30"/>
        <end position="52"/>
    </location>
</feature>
<organism evidence="2 3">
    <name type="scientific">Escherichia phage vB_EcoS_swi2</name>
    <dbReference type="NCBI Taxonomy" id="2769808"/>
    <lineage>
        <taxon>Viruses</taxon>
        <taxon>Duplodnaviria</taxon>
        <taxon>Heunggongvirae</taxon>
        <taxon>Uroviricota</taxon>
        <taxon>Caudoviricetes</taxon>
        <taxon>Swiduovirus</taxon>
        <taxon>Swiduovirus swi2</taxon>
    </lineage>
</organism>
<keyword evidence="1" id="KW-0812">Transmembrane</keyword>
<evidence type="ECO:0000313" key="2">
    <source>
        <dbReference type="EMBL" id="QNR52482.1"/>
    </source>
</evidence>
<dbReference type="Proteomes" id="UP000676279">
    <property type="component" value="Segment"/>
</dbReference>
<dbReference type="EMBL" id="MT768060">
    <property type="protein sequence ID" value="QNR52482.1"/>
    <property type="molecule type" value="Genomic_DNA"/>
</dbReference>
<keyword evidence="3" id="KW-1185">Reference proteome</keyword>
<accession>A0A862QEN5</accession>
<dbReference type="KEGG" id="vg:64469848"/>
<dbReference type="RefSeq" id="YP_010054167.1">
    <property type="nucleotide sequence ID" value="NC_054649.1"/>
</dbReference>
<evidence type="ECO:0000256" key="1">
    <source>
        <dbReference type="SAM" id="Phobius"/>
    </source>
</evidence>
<protein>
    <submittedName>
        <fullName evidence="2">Uncharacterized protein</fullName>
    </submittedName>
</protein>
<dbReference type="GeneID" id="64469848"/>
<sequence length="53" mass="6395">MALFWSFWIPLNFMFWWAMAAEVNDPRWIHFIVGSFFAVVTGVVPCLLYQYFK</sequence>
<evidence type="ECO:0000313" key="3">
    <source>
        <dbReference type="Proteomes" id="UP000676279"/>
    </source>
</evidence>